<dbReference type="InterPro" id="IPR003016">
    <property type="entry name" value="2-oxoA_DH_lipoyl-BS"/>
</dbReference>
<keyword evidence="7 11" id="KW-0808">Transferase</keyword>
<evidence type="ECO:0000313" key="15">
    <source>
        <dbReference type="EMBL" id="MFC3206927.1"/>
    </source>
</evidence>
<evidence type="ECO:0000256" key="12">
    <source>
        <dbReference type="SAM" id="MobiDB-lite"/>
    </source>
</evidence>
<dbReference type="EC" id="2.3.1.61" evidence="4 11"/>
<protein>
    <recommendedName>
        <fullName evidence="5 11">Dihydrolipoyllysine-residue succinyltransferase component of 2-oxoglutarate dehydrogenase complex</fullName>
        <ecNumber evidence="4 11">2.3.1.61</ecNumber>
    </recommendedName>
    <alternativeName>
        <fullName evidence="11">2-oxoglutarate dehydrogenase complex component E2</fullName>
    </alternativeName>
</protein>
<dbReference type="Pfam" id="PF02817">
    <property type="entry name" value="E3_binding"/>
    <property type="match status" value="1"/>
</dbReference>
<evidence type="ECO:0000256" key="9">
    <source>
        <dbReference type="ARBA" id="ARBA00023315"/>
    </source>
</evidence>
<dbReference type="PROSITE" id="PS51826">
    <property type="entry name" value="PSBD"/>
    <property type="match status" value="1"/>
</dbReference>
<evidence type="ECO:0000256" key="4">
    <source>
        <dbReference type="ARBA" id="ARBA00012945"/>
    </source>
</evidence>
<feature type="domain" description="Lipoyl-binding" evidence="13">
    <location>
        <begin position="2"/>
        <end position="77"/>
    </location>
</feature>
<dbReference type="Proteomes" id="UP001595583">
    <property type="component" value="Unassembled WGS sequence"/>
</dbReference>
<reference evidence="16" key="1">
    <citation type="journal article" date="2019" name="Int. J. Syst. Evol. Microbiol.">
        <title>The Global Catalogue of Microorganisms (GCM) 10K type strain sequencing project: providing services to taxonomists for standard genome sequencing and annotation.</title>
        <authorList>
            <consortium name="The Broad Institute Genomics Platform"/>
            <consortium name="The Broad Institute Genome Sequencing Center for Infectious Disease"/>
            <person name="Wu L."/>
            <person name="Ma J."/>
        </authorList>
    </citation>
    <scope>NUCLEOTIDE SEQUENCE [LARGE SCALE GENOMIC DNA]</scope>
    <source>
        <strain evidence="16">KCTC 52165</strain>
    </source>
</reference>
<evidence type="ECO:0000256" key="6">
    <source>
        <dbReference type="ARBA" id="ARBA00022532"/>
    </source>
</evidence>
<gene>
    <name evidence="15" type="primary">odhB</name>
    <name evidence="15" type="ORF">ACFOHJ_11945</name>
</gene>
<comment type="function">
    <text evidence="1 11">E2 component of the 2-oxoglutarate dehydrogenase (OGDH) complex which catalyzes the second step in the conversion of 2-oxoglutarate to succinyl-CoA and CO(2).</text>
</comment>
<keyword evidence="16" id="KW-1185">Reference proteome</keyword>
<evidence type="ECO:0000256" key="7">
    <source>
        <dbReference type="ARBA" id="ARBA00022679"/>
    </source>
</evidence>
<name>A0ABV7KC96_9HYPH</name>
<evidence type="ECO:0000259" key="13">
    <source>
        <dbReference type="PROSITE" id="PS50968"/>
    </source>
</evidence>
<proteinExistence type="inferred from homology"/>
<feature type="region of interest" description="Disordered" evidence="12">
    <location>
        <begin position="166"/>
        <end position="198"/>
    </location>
</feature>
<evidence type="ECO:0000313" key="16">
    <source>
        <dbReference type="Proteomes" id="UP001595583"/>
    </source>
</evidence>
<dbReference type="InterPro" id="IPR011053">
    <property type="entry name" value="Single_hybrid_motif"/>
</dbReference>
<comment type="pathway">
    <text evidence="2 11">Amino-acid degradation; L-lysine degradation via saccharopine pathway; glutaryl-CoA from L-lysine: step 6/6.</text>
</comment>
<dbReference type="Gene3D" id="3.30.559.10">
    <property type="entry name" value="Chloramphenicol acetyltransferase-like domain"/>
    <property type="match status" value="1"/>
</dbReference>
<dbReference type="PANTHER" id="PTHR43416:SF5">
    <property type="entry name" value="DIHYDROLIPOYLLYSINE-RESIDUE SUCCINYLTRANSFERASE COMPONENT OF 2-OXOGLUTARATE DEHYDROGENASE COMPLEX, MITOCHONDRIAL"/>
    <property type="match status" value="1"/>
</dbReference>
<dbReference type="RefSeq" id="WP_378220726.1">
    <property type="nucleotide sequence ID" value="NZ_JBHRTK010000012.1"/>
</dbReference>
<comment type="similarity">
    <text evidence="3 11">Belongs to the 2-oxoacid dehydrogenase family.</text>
</comment>
<comment type="cofactor">
    <cofactor evidence="11">
        <name>(R)-lipoate</name>
        <dbReference type="ChEBI" id="CHEBI:83088"/>
    </cofactor>
    <text evidence="11">Binds 1 lipoyl cofactor covalently.</text>
</comment>
<dbReference type="InterPro" id="IPR000089">
    <property type="entry name" value="Biotin_lipoyl"/>
</dbReference>
<dbReference type="Pfam" id="PF00364">
    <property type="entry name" value="Biotin_lipoyl"/>
    <property type="match status" value="1"/>
</dbReference>
<sequence>MANEIRVPTLGESVTEATIGKWFKKVGDAIAVDEPLVELETDKVTIEVPAAAAGTLAEIAVKEGETVEVGALLGTISAGGAAPAPKQETAVAQASAPTAAATTGEAAAQTAKTAGEGPIEQRTMPPAPAAAKLLAENNLSADQVSGSGKRGQVLKGDVLDAIAQGAPSQPAEAPKAAAVSAAPRAPSSESDAPREERVRMTKLRQTIARRLKEAQATAAMLTTFNEVDMKAVMDLRSKYKDVFEKKHGVKLGFMGFFTKAVTHALKEIPSVNAEIDGTDIIYKNFAHIGVAVGTDRGLVVPVVRDADAMSIAEIEKEIGRLGLAARDGKLSVADMQGGTFTISNGGVYGSLMSTPILNAPQSGILGMHKIQERPVVIGGQIVVRPMMYLALSYDHRIVDGKEAVTFLVRVKESLEDPERLVLDL</sequence>
<evidence type="ECO:0000256" key="5">
    <source>
        <dbReference type="ARBA" id="ARBA00019511"/>
    </source>
</evidence>
<dbReference type="InterPro" id="IPR036625">
    <property type="entry name" value="E3-bd_dom_sf"/>
</dbReference>
<evidence type="ECO:0000256" key="1">
    <source>
        <dbReference type="ARBA" id="ARBA00004052"/>
    </source>
</evidence>
<keyword evidence="8 11" id="KW-0450">Lipoyl</keyword>
<dbReference type="PANTHER" id="PTHR43416">
    <property type="entry name" value="DIHYDROLIPOYLLYSINE-RESIDUE SUCCINYLTRANSFERASE COMPONENT OF 2-OXOGLUTARATE DEHYDROGENASE COMPLEX, MITOCHONDRIAL-RELATED"/>
    <property type="match status" value="1"/>
</dbReference>
<comment type="caution">
    <text evidence="15">The sequence shown here is derived from an EMBL/GenBank/DDBJ whole genome shotgun (WGS) entry which is preliminary data.</text>
</comment>
<keyword evidence="9 11" id="KW-0012">Acyltransferase</keyword>
<organism evidence="15 16">
    <name type="scientific">Aquamicrobium soli</name>
    <dbReference type="NCBI Taxonomy" id="1811518"/>
    <lineage>
        <taxon>Bacteria</taxon>
        <taxon>Pseudomonadati</taxon>
        <taxon>Pseudomonadota</taxon>
        <taxon>Alphaproteobacteria</taxon>
        <taxon>Hyphomicrobiales</taxon>
        <taxon>Phyllobacteriaceae</taxon>
        <taxon>Aquamicrobium</taxon>
    </lineage>
</organism>
<dbReference type="Pfam" id="PF00198">
    <property type="entry name" value="2-oxoacid_dh"/>
    <property type="match status" value="1"/>
</dbReference>
<dbReference type="SUPFAM" id="SSF52777">
    <property type="entry name" value="CoA-dependent acyltransferases"/>
    <property type="match status" value="1"/>
</dbReference>
<feature type="region of interest" description="Disordered" evidence="12">
    <location>
        <begin position="97"/>
        <end position="122"/>
    </location>
</feature>
<feature type="domain" description="Peripheral subunit-binding (PSBD)" evidence="14">
    <location>
        <begin position="125"/>
        <end position="162"/>
    </location>
</feature>
<dbReference type="InterPro" id="IPR004167">
    <property type="entry name" value="PSBD"/>
</dbReference>
<dbReference type="SUPFAM" id="SSF51230">
    <property type="entry name" value="Single hybrid motif"/>
    <property type="match status" value="1"/>
</dbReference>
<dbReference type="GO" id="GO:0004149">
    <property type="term" value="F:dihydrolipoyllysine-residue succinyltransferase activity"/>
    <property type="evidence" value="ECO:0007669"/>
    <property type="project" value="UniProtKB-EC"/>
</dbReference>
<dbReference type="Gene3D" id="4.10.320.10">
    <property type="entry name" value="E3-binding domain"/>
    <property type="match status" value="1"/>
</dbReference>
<dbReference type="NCBIfam" id="NF004309">
    <property type="entry name" value="PRK05704.1"/>
    <property type="match status" value="1"/>
</dbReference>
<dbReference type="NCBIfam" id="TIGR01347">
    <property type="entry name" value="sucB"/>
    <property type="match status" value="1"/>
</dbReference>
<dbReference type="InterPro" id="IPR006255">
    <property type="entry name" value="SucB"/>
</dbReference>
<evidence type="ECO:0000256" key="11">
    <source>
        <dbReference type="RuleBase" id="RU361138"/>
    </source>
</evidence>
<dbReference type="InterPro" id="IPR001078">
    <property type="entry name" value="2-oxoacid_DH_actylTfrase"/>
</dbReference>
<dbReference type="Gene3D" id="2.40.50.100">
    <property type="match status" value="1"/>
</dbReference>
<comment type="catalytic activity">
    <reaction evidence="10 11">
        <text>N(6)-[(R)-dihydrolipoyl]-L-lysyl-[protein] + succinyl-CoA = N(6)-[(R)-S(8)-succinyldihydrolipoyl]-L-lysyl-[protein] + CoA</text>
        <dbReference type="Rhea" id="RHEA:15213"/>
        <dbReference type="Rhea" id="RHEA-COMP:10475"/>
        <dbReference type="Rhea" id="RHEA-COMP:20092"/>
        <dbReference type="ChEBI" id="CHEBI:57287"/>
        <dbReference type="ChEBI" id="CHEBI:57292"/>
        <dbReference type="ChEBI" id="CHEBI:83100"/>
        <dbReference type="ChEBI" id="CHEBI:83120"/>
        <dbReference type="EC" id="2.3.1.61"/>
    </reaction>
</comment>
<evidence type="ECO:0000256" key="3">
    <source>
        <dbReference type="ARBA" id="ARBA00007317"/>
    </source>
</evidence>
<accession>A0ABV7KC96</accession>
<dbReference type="EMBL" id="JBHRTK010000012">
    <property type="protein sequence ID" value="MFC3206927.1"/>
    <property type="molecule type" value="Genomic_DNA"/>
</dbReference>
<evidence type="ECO:0000256" key="2">
    <source>
        <dbReference type="ARBA" id="ARBA00005145"/>
    </source>
</evidence>
<dbReference type="PROSITE" id="PS00189">
    <property type="entry name" value="LIPOYL"/>
    <property type="match status" value="1"/>
</dbReference>
<dbReference type="CDD" id="cd06849">
    <property type="entry name" value="lipoyl_domain"/>
    <property type="match status" value="1"/>
</dbReference>
<feature type="compositionally biased region" description="Low complexity" evidence="12">
    <location>
        <begin position="166"/>
        <end position="190"/>
    </location>
</feature>
<evidence type="ECO:0000259" key="14">
    <source>
        <dbReference type="PROSITE" id="PS51826"/>
    </source>
</evidence>
<dbReference type="SUPFAM" id="SSF47005">
    <property type="entry name" value="Peripheral subunit-binding domain of 2-oxo acid dehydrogenase complex"/>
    <property type="match status" value="1"/>
</dbReference>
<keyword evidence="6 11" id="KW-0816">Tricarboxylic acid cycle</keyword>
<dbReference type="PROSITE" id="PS50968">
    <property type="entry name" value="BIOTINYL_LIPOYL"/>
    <property type="match status" value="1"/>
</dbReference>
<evidence type="ECO:0000256" key="8">
    <source>
        <dbReference type="ARBA" id="ARBA00022823"/>
    </source>
</evidence>
<evidence type="ECO:0000256" key="10">
    <source>
        <dbReference type="ARBA" id="ARBA00052761"/>
    </source>
</evidence>
<dbReference type="InterPro" id="IPR023213">
    <property type="entry name" value="CAT-like_dom_sf"/>
</dbReference>
<feature type="compositionally biased region" description="Low complexity" evidence="12">
    <location>
        <begin position="97"/>
        <end position="114"/>
    </location>
</feature>
<dbReference type="InterPro" id="IPR050537">
    <property type="entry name" value="2-oxoacid_dehydrogenase"/>
</dbReference>